<dbReference type="OrthoDB" id="9769734at2"/>
<dbReference type="NCBIfam" id="NF033450">
    <property type="entry name" value="BREX_PglZ_1_B"/>
    <property type="match status" value="1"/>
</dbReference>
<reference evidence="1 2" key="1">
    <citation type="journal article" date="2013" name="Genome Announc.">
        <title>Draft Genome Sequence of Arthrobacter crystallopoietes Strain BAB-32, Revealing Genes for Bioremediation.</title>
        <authorList>
            <person name="Joshi M.N."/>
            <person name="Pandit A.S."/>
            <person name="Sharma A."/>
            <person name="Pandya R.V."/>
            <person name="Desai S.M."/>
            <person name="Saxena A.K."/>
            <person name="Bagatharia S.B."/>
        </authorList>
    </citation>
    <scope>NUCLEOTIDE SEQUENCE [LARGE SCALE GENOMIC DNA]</scope>
    <source>
        <strain evidence="1 2">BAB-32</strain>
    </source>
</reference>
<keyword evidence="2" id="KW-1185">Reference proteome</keyword>
<sequence>MDDPEAVEKSMALSRWNAFCGLAASQYGVDPRKDSVLTAGALLGAREGNWKHVWARFVENPKKFPHVPELLDQSKSNSGTLFEMGGYPDSWPSDNQDAEQLLRSRLADLGAETAAEAADAIRALESIHGQRRDWVWSALGLSPLAQALEFLMDIVLQTETGASSGSVDDQAAWYFTSGWTIDDAAVRALASARTTADRTAVAAALTSLYGTWLEDMASRFQNAAVSSGYQGQTGLEVHSGTCVIFVDGLRMDIGQRLQSELAARGIETGIDYRLAAFPTVTPTGKPAVAPLTINIGSGPGFAAGNENGIGLEGTAFQKALEASAVQKVPNDALGDPSGRGWTEIGDLDSSGHSHGHKLVDRIDAEITLVADRIQVLLEAGWKRVVTVTDHGWLLAPQVLRKVEPVPMHLTEGEKSRKDRVARLSTAASGSTYPTVPWTWDSSVSMTSAPGTGSFETGVVYTHGGLSLQECVIPVLSATGAGKATFEAKLEALKWTGMRCRIDVADAVEGMSVEIRTASGDAASSVAGPKLLRDGEAKLLVADDGLLNQPVFVVLLDPAGKIVGQAKTAVGGEA</sequence>
<evidence type="ECO:0000313" key="1">
    <source>
        <dbReference type="EMBL" id="EMY35393.1"/>
    </source>
</evidence>
<name>N1VAR2_9MICC</name>
<gene>
    <name evidence="1" type="ORF">D477_004431</name>
</gene>
<dbReference type="EMBL" id="ANPE02000074">
    <property type="protein sequence ID" value="EMY35393.1"/>
    <property type="molecule type" value="Genomic_DNA"/>
</dbReference>
<proteinExistence type="predicted"/>
<accession>N1VAR2</accession>
<dbReference type="AlphaFoldDB" id="N1VAR2"/>
<protein>
    <submittedName>
        <fullName evidence="1">Cytoplasmic protein</fullName>
    </submittedName>
</protein>
<dbReference type="Proteomes" id="UP000010729">
    <property type="component" value="Unassembled WGS sequence"/>
</dbReference>
<dbReference type="RefSeq" id="WP_005267609.1">
    <property type="nucleotide sequence ID" value="NZ_ANPE02000074.1"/>
</dbReference>
<organism evidence="1 2">
    <name type="scientific">Arthrobacter crystallopoietes BAB-32</name>
    <dbReference type="NCBI Taxonomy" id="1246476"/>
    <lineage>
        <taxon>Bacteria</taxon>
        <taxon>Bacillati</taxon>
        <taxon>Actinomycetota</taxon>
        <taxon>Actinomycetes</taxon>
        <taxon>Micrococcales</taxon>
        <taxon>Micrococcaceae</taxon>
        <taxon>Crystallibacter</taxon>
    </lineage>
</organism>
<comment type="caution">
    <text evidence="1">The sequence shown here is derived from an EMBL/GenBank/DDBJ whole genome shotgun (WGS) entry which is preliminary data.</text>
</comment>
<evidence type="ECO:0000313" key="2">
    <source>
        <dbReference type="Proteomes" id="UP000010729"/>
    </source>
</evidence>